<sequence length="111" mass="11744">MPLWPGGHGAAAISAALLERHRSGKGQAVTVSGLHGVSEVTGPVRVLADPPLPRGAPLGASPSYRLYECGDGQWFFLATLFVAFYHRAIQALGLGTTGRPSPRTRCWPARP</sequence>
<organism evidence="1">
    <name type="scientific">Phenylobacterium glaciei</name>
    <dbReference type="NCBI Taxonomy" id="2803784"/>
    <lineage>
        <taxon>Bacteria</taxon>
        <taxon>Pseudomonadati</taxon>
        <taxon>Pseudomonadota</taxon>
        <taxon>Alphaproteobacteria</taxon>
        <taxon>Caulobacterales</taxon>
        <taxon>Caulobacteraceae</taxon>
        <taxon>Phenylobacterium</taxon>
    </lineage>
</organism>
<accession>A0A974P0V9</accession>
<proteinExistence type="predicted"/>
<protein>
    <submittedName>
        <fullName evidence="1">CoA transferase</fullName>
    </submittedName>
</protein>
<name>A0A974P0V9_9CAUL</name>
<dbReference type="InterPro" id="IPR003673">
    <property type="entry name" value="CoA-Trfase_fam_III"/>
</dbReference>
<dbReference type="GO" id="GO:0016740">
    <property type="term" value="F:transferase activity"/>
    <property type="evidence" value="ECO:0007669"/>
    <property type="project" value="UniProtKB-KW"/>
</dbReference>
<gene>
    <name evidence="1" type="ORF">JKL49_15885</name>
</gene>
<dbReference type="Gene3D" id="3.40.50.10540">
    <property type="entry name" value="Crotonobetainyl-coa:carnitine coa-transferase, domain 1"/>
    <property type="match status" value="1"/>
</dbReference>
<dbReference type="InterPro" id="IPR023606">
    <property type="entry name" value="CoA-Trfase_III_dom_1_sf"/>
</dbReference>
<keyword evidence="1" id="KW-0808">Transferase</keyword>
<dbReference type="EMBL" id="CP068570">
    <property type="protein sequence ID" value="QQZ48832.1"/>
    <property type="molecule type" value="Genomic_DNA"/>
</dbReference>
<dbReference type="Pfam" id="PF02515">
    <property type="entry name" value="CoA_transf_3"/>
    <property type="match status" value="1"/>
</dbReference>
<dbReference type="Gene3D" id="3.30.1540.10">
    <property type="entry name" value="formyl-coa transferase, domain 3"/>
    <property type="match status" value="1"/>
</dbReference>
<dbReference type="InterPro" id="IPR044855">
    <property type="entry name" value="CoA-Trfase_III_dom3_sf"/>
</dbReference>
<reference evidence="1" key="1">
    <citation type="submission" date="2021-01" db="EMBL/GenBank/DDBJ databases">
        <title>Genome sequence of Phenylobacterium sp. 20VBR1 isolated from a valley glaceir, Ny-Alesund, Svalbard.</title>
        <authorList>
            <person name="Thomas F.A."/>
            <person name="Krishnan K.P."/>
            <person name="Sinha R.K."/>
        </authorList>
    </citation>
    <scope>NUCLEOTIDE SEQUENCE</scope>
    <source>
        <strain evidence="1">20VBR1</strain>
    </source>
</reference>
<evidence type="ECO:0000313" key="1">
    <source>
        <dbReference type="EMBL" id="QQZ48832.1"/>
    </source>
</evidence>
<dbReference type="AlphaFoldDB" id="A0A974P0V9"/>
<dbReference type="SUPFAM" id="SSF89796">
    <property type="entry name" value="CoA-transferase family III (CaiB/BaiF)"/>
    <property type="match status" value="1"/>
</dbReference>